<sequence>MLQVASEFGSAHDSRSEGRCYPGFHGGICRNPIQYKHRWHRDLLIQAALDPAIDVMERSRLEVPTCISFEVGRADRRMLVVGVHDAVSRPTIESDLEILVVTRSAILVEPTLSAARAVWATRHHPIAAGDRIRILTAFEESETQTLSHLASVVRDPAGGVEAVLGLICSGELMTSIRAGIRPEMRVWRRSSIELGAP</sequence>
<accession>B1M752</accession>
<protein>
    <submittedName>
        <fullName evidence="1">Uncharacterized protein</fullName>
    </submittedName>
</protein>
<dbReference type="HOGENOM" id="CLU_119492_0_0_5"/>
<dbReference type="eggNOG" id="ENOG5032BP9">
    <property type="taxonomic scope" value="Bacteria"/>
</dbReference>
<evidence type="ECO:0000313" key="2">
    <source>
        <dbReference type="Proteomes" id="UP000006589"/>
    </source>
</evidence>
<gene>
    <name evidence="1" type="ordered locus">Mrad2831_4750</name>
</gene>
<organism evidence="1 2">
    <name type="scientific">Methylobacterium radiotolerans (strain ATCC 27329 / DSM 1819 / JCM 2831 / NBRC 15690 / NCIMB 10815 / 0-1)</name>
    <dbReference type="NCBI Taxonomy" id="426355"/>
    <lineage>
        <taxon>Bacteria</taxon>
        <taxon>Pseudomonadati</taxon>
        <taxon>Pseudomonadota</taxon>
        <taxon>Alphaproteobacteria</taxon>
        <taxon>Hyphomicrobiales</taxon>
        <taxon>Methylobacteriaceae</taxon>
        <taxon>Methylobacterium</taxon>
    </lineage>
</organism>
<dbReference type="STRING" id="426355.Mrad2831_4750"/>
<dbReference type="AlphaFoldDB" id="B1M752"/>
<dbReference type="KEGG" id="mrd:Mrad2831_4750"/>
<dbReference type="Proteomes" id="UP000006589">
    <property type="component" value="Chromosome"/>
</dbReference>
<dbReference type="EMBL" id="CP001001">
    <property type="protein sequence ID" value="ACB26711.1"/>
    <property type="molecule type" value="Genomic_DNA"/>
</dbReference>
<name>B1M752_METRJ</name>
<reference evidence="1 2" key="1">
    <citation type="submission" date="2008-03" db="EMBL/GenBank/DDBJ databases">
        <title>Complete sequence of chromosome of Methylobacterium radiotolerans JCM 2831.</title>
        <authorList>
            <consortium name="US DOE Joint Genome Institute"/>
            <person name="Copeland A."/>
            <person name="Lucas S."/>
            <person name="Lapidus A."/>
            <person name="Glavina del Rio T."/>
            <person name="Dalin E."/>
            <person name="Tice H."/>
            <person name="Bruce D."/>
            <person name="Goodwin L."/>
            <person name="Pitluck S."/>
            <person name="Kiss H."/>
            <person name="Brettin T."/>
            <person name="Detter J.C."/>
            <person name="Han C."/>
            <person name="Kuske C.R."/>
            <person name="Schmutz J."/>
            <person name="Larimer F."/>
            <person name="Land M."/>
            <person name="Hauser L."/>
            <person name="Kyrpides N."/>
            <person name="Mikhailova N."/>
            <person name="Marx C.J."/>
            <person name="Richardson P."/>
        </authorList>
    </citation>
    <scope>NUCLEOTIDE SEQUENCE [LARGE SCALE GENOMIC DNA]</scope>
    <source>
        <strain evidence="2">ATCC 27329 / DSM 1819 / JCM 2831 / NBRC 15690 / NCIMB 10815 / 0-1</strain>
    </source>
</reference>
<evidence type="ECO:0000313" key="1">
    <source>
        <dbReference type="EMBL" id="ACB26711.1"/>
    </source>
</evidence>
<proteinExistence type="predicted"/>